<dbReference type="OrthoDB" id="9766472at2"/>
<dbReference type="Pfam" id="PF00266">
    <property type="entry name" value="Aminotran_5"/>
    <property type="match status" value="1"/>
</dbReference>
<comment type="catalytic activity">
    <reaction evidence="6 7">
        <text>(2-aminoethyl)phosphonate + pyruvate = phosphonoacetaldehyde + L-alanine</text>
        <dbReference type="Rhea" id="RHEA:17021"/>
        <dbReference type="ChEBI" id="CHEBI:15361"/>
        <dbReference type="ChEBI" id="CHEBI:57418"/>
        <dbReference type="ChEBI" id="CHEBI:57972"/>
        <dbReference type="ChEBI" id="CHEBI:58383"/>
        <dbReference type="EC" id="2.6.1.37"/>
    </reaction>
</comment>
<evidence type="ECO:0000256" key="2">
    <source>
        <dbReference type="ARBA" id="ARBA00022576"/>
    </source>
</evidence>
<evidence type="ECO:0000259" key="10">
    <source>
        <dbReference type="Pfam" id="PF00266"/>
    </source>
</evidence>
<dbReference type="GO" id="GO:0047304">
    <property type="term" value="F:2-aminoethylphosphonate-pyruvate transaminase activity"/>
    <property type="evidence" value="ECO:0007669"/>
    <property type="project" value="UniProtKB-UniRule"/>
</dbReference>
<dbReference type="PANTHER" id="PTHR42778:SF1">
    <property type="entry name" value="2-AMINOETHYLPHOSPHONATE--PYRUVATE TRANSAMINASE"/>
    <property type="match status" value="1"/>
</dbReference>
<keyword evidence="5 7" id="KW-0670">Pyruvate</keyword>
<evidence type="ECO:0000256" key="8">
    <source>
        <dbReference type="PIRSR" id="PIRSR000524-1"/>
    </source>
</evidence>
<accession>A0A5E4RM04</accession>
<gene>
    <name evidence="7" type="primary">phnW</name>
    <name evidence="11" type="ORF">PNO31109_00253</name>
</gene>
<evidence type="ECO:0000256" key="3">
    <source>
        <dbReference type="ARBA" id="ARBA00022679"/>
    </source>
</evidence>
<evidence type="ECO:0000256" key="1">
    <source>
        <dbReference type="ARBA" id="ARBA00001933"/>
    </source>
</evidence>
<evidence type="ECO:0000256" key="7">
    <source>
        <dbReference type="HAMAP-Rule" id="MF_01376"/>
    </source>
</evidence>
<dbReference type="PIRSF" id="PIRSF000524">
    <property type="entry name" value="SPT"/>
    <property type="match status" value="1"/>
</dbReference>
<proteinExistence type="inferred from homology"/>
<dbReference type="GO" id="GO:0019700">
    <property type="term" value="P:organic phosphonate catabolic process"/>
    <property type="evidence" value="ECO:0007669"/>
    <property type="project" value="UniProtKB-UniRule"/>
</dbReference>
<feature type="binding site" evidence="8">
    <location>
        <position position="339"/>
    </location>
    <ligand>
        <name>substrate</name>
    </ligand>
</feature>
<keyword evidence="12" id="KW-1185">Reference proteome</keyword>
<dbReference type="PANTHER" id="PTHR42778">
    <property type="entry name" value="2-AMINOETHYLPHOSPHONATE--PYRUVATE TRANSAMINASE"/>
    <property type="match status" value="1"/>
</dbReference>
<dbReference type="SUPFAM" id="SSF53383">
    <property type="entry name" value="PLP-dependent transferases"/>
    <property type="match status" value="1"/>
</dbReference>
<dbReference type="RefSeq" id="WP_150553821.1">
    <property type="nucleotide sequence ID" value="NZ_CABPSC010000001.1"/>
</dbReference>
<comment type="function">
    <text evidence="7">Involved in phosphonate degradation.</text>
</comment>
<dbReference type="InterPro" id="IPR015424">
    <property type="entry name" value="PyrdxlP-dep_Trfase"/>
</dbReference>
<dbReference type="InterPro" id="IPR012703">
    <property type="entry name" value="NH2EtPonate_pyrv_transaminase"/>
</dbReference>
<feature type="modified residue" description="N6-(pyridoxal phosphate)lysine" evidence="7 9">
    <location>
        <position position="194"/>
    </location>
</feature>
<sequence length="377" mass="40559">MILGQEPILLTPGPLTTSPATRQAMLRDWGSWDAQFNRITASLCLDLVDIVHGGEDYVCVPLQGSGTFSVEAAIGTLTPRGARILVPDNGAYCQRILKICRYLGRDAVALAIAEDQTATAAAVEDALTRDPSITHVAQVHLETGAGLLNPLADIARVCQKYGKGLIVDAMSSFGAVEIDVRTMPFDALIAASGKCLEGVPGMGFVIAKKSVLEASAGNSHSLAMDLHDQYVYMQKTTQWRFTPPTHVVAALRAAVDQFLAQGGQPVRGERYRRNCRTLIEGMASLGFRPFLAPEVQAPVIVTFHAPADSKYDFKAFYAAVRDRGYILYPGKLTQIETFRVGCIGAIDENEMRNVVTAIGQALAALGIRQVAPLTRAA</sequence>
<dbReference type="HAMAP" id="MF_01376">
    <property type="entry name" value="PhnW_aminotrans_5"/>
    <property type="match status" value="1"/>
</dbReference>
<dbReference type="InterPro" id="IPR024169">
    <property type="entry name" value="SP_NH2Trfase/AEP_transaminase"/>
</dbReference>
<keyword evidence="4 7" id="KW-0663">Pyridoxal phosphate</keyword>
<evidence type="ECO:0000256" key="4">
    <source>
        <dbReference type="ARBA" id="ARBA00022898"/>
    </source>
</evidence>
<dbReference type="NCBIfam" id="TIGR02326">
    <property type="entry name" value="transamin_PhnW"/>
    <property type="match status" value="1"/>
</dbReference>
<comment type="subunit">
    <text evidence="7">Homodimer.</text>
</comment>
<evidence type="ECO:0000313" key="11">
    <source>
        <dbReference type="EMBL" id="VVD64145.1"/>
    </source>
</evidence>
<name>A0A5E4RM04_9BURK</name>
<evidence type="ECO:0000256" key="9">
    <source>
        <dbReference type="PIRSR" id="PIRSR000524-50"/>
    </source>
</evidence>
<keyword evidence="3 7" id="KW-0808">Transferase</keyword>
<dbReference type="NCBIfam" id="TIGR03301">
    <property type="entry name" value="PhnW-AepZ"/>
    <property type="match status" value="1"/>
</dbReference>
<dbReference type="EMBL" id="CABPSC010000001">
    <property type="protein sequence ID" value="VVD64145.1"/>
    <property type="molecule type" value="Genomic_DNA"/>
</dbReference>
<reference evidence="11 12" key="1">
    <citation type="submission" date="2019-08" db="EMBL/GenBank/DDBJ databases">
        <authorList>
            <person name="Peeters C."/>
        </authorList>
    </citation>
    <scope>NUCLEOTIDE SEQUENCE [LARGE SCALE GENOMIC DNA]</scope>
    <source>
        <strain evidence="11 12">LMG 31109</strain>
    </source>
</reference>
<comment type="similarity">
    <text evidence="7">Belongs to the class-V pyridoxal-phosphate-dependent aminotransferase family. PhnW subfamily.</text>
</comment>
<dbReference type="Gene3D" id="3.40.640.10">
    <property type="entry name" value="Type I PLP-dependent aspartate aminotransferase-like (Major domain)"/>
    <property type="match status" value="1"/>
</dbReference>
<dbReference type="InterPro" id="IPR015422">
    <property type="entry name" value="PyrdxlP-dep_Trfase_small"/>
</dbReference>
<dbReference type="NCBIfam" id="NF010006">
    <property type="entry name" value="PRK13479.1"/>
    <property type="match status" value="1"/>
</dbReference>
<evidence type="ECO:0000256" key="5">
    <source>
        <dbReference type="ARBA" id="ARBA00023317"/>
    </source>
</evidence>
<protein>
    <recommendedName>
        <fullName evidence="7">2-aminoethylphosphonate--pyruvate transaminase</fullName>
        <ecNumber evidence="7">2.6.1.37</ecNumber>
    </recommendedName>
    <alternativeName>
        <fullName evidence="7">2-aminoethylphosphonate aminotransferase</fullName>
    </alternativeName>
    <alternativeName>
        <fullName evidence="7">AEP transaminase</fullName>
        <shortName evidence="7">AEPT</shortName>
    </alternativeName>
</protein>
<dbReference type="Gene3D" id="3.90.1150.10">
    <property type="entry name" value="Aspartate Aminotransferase, domain 1"/>
    <property type="match status" value="1"/>
</dbReference>
<organism evidence="11 12">
    <name type="scientific">Pandoraea nosoerga</name>
    <dbReference type="NCBI Taxonomy" id="2508296"/>
    <lineage>
        <taxon>Bacteria</taxon>
        <taxon>Pseudomonadati</taxon>
        <taxon>Pseudomonadota</taxon>
        <taxon>Betaproteobacteria</taxon>
        <taxon>Burkholderiales</taxon>
        <taxon>Burkholderiaceae</taxon>
        <taxon>Pandoraea</taxon>
    </lineage>
</organism>
<comment type="cofactor">
    <cofactor evidence="1 7 9">
        <name>pyridoxal 5'-phosphate</name>
        <dbReference type="ChEBI" id="CHEBI:597326"/>
    </cofactor>
</comment>
<evidence type="ECO:0000256" key="6">
    <source>
        <dbReference type="ARBA" id="ARBA00049460"/>
    </source>
</evidence>
<dbReference type="EC" id="2.6.1.37" evidence="7"/>
<evidence type="ECO:0000313" key="12">
    <source>
        <dbReference type="Proteomes" id="UP000367825"/>
    </source>
</evidence>
<dbReference type="InterPro" id="IPR015421">
    <property type="entry name" value="PyrdxlP-dep_Trfase_major"/>
</dbReference>
<dbReference type="Proteomes" id="UP000367825">
    <property type="component" value="Unassembled WGS sequence"/>
</dbReference>
<dbReference type="InterPro" id="IPR000192">
    <property type="entry name" value="Aminotrans_V_dom"/>
</dbReference>
<feature type="domain" description="Aminotransferase class V" evidence="10">
    <location>
        <begin position="62"/>
        <end position="305"/>
    </location>
</feature>
<dbReference type="AlphaFoldDB" id="A0A5E4RM04"/>
<keyword evidence="2 7" id="KW-0032">Aminotransferase</keyword>